<dbReference type="InterPro" id="IPR002156">
    <property type="entry name" value="RNaseH_domain"/>
</dbReference>
<dbReference type="CDD" id="cd09279">
    <property type="entry name" value="RNase_HI_like"/>
    <property type="match status" value="1"/>
</dbReference>
<dbReference type="PANTHER" id="PTHR48475:SF1">
    <property type="entry name" value="RNASE H TYPE-1 DOMAIN-CONTAINING PROTEIN"/>
    <property type="match status" value="1"/>
</dbReference>
<dbReference type="PROSITE" id="PS50879">
    <property type="entry name" value="RNASE_H_1"/>
    <property type="match status" value="1"/>
</dbReference>
<evidence type="ECO:0000313" key="2">
    <source>
        <dbReference type="EMBL" id="GAV62217.1"/>
    </source>
</evidence>
<dbReference type="Pfam" id="PF13456">
    <property type="entry name" value="RVT_3"/>
    <property type="match status" value="1"/>
</dbReference>
<dbReference type="InterPro" id="IPR012337">
    <property type="entry name" value="RNaseH-like_sf"/>
</dbReference>
<dbReference type="Proteomes" id="UP000187406">
    <property type="component" value="Unassembled WGS sequence"/>
</dbReference>
<dbReference type="AlphaFoldDB" id="A0A1Q3B2H6"/>
<protein>
    <submittedName>
        <fullName evidence="2">RVT_3 domain-containing protein</fullName>
    </submittedName>
</protein>
<name>A0A1Q3B2H6_CEPFO</name>
<feature type="domain" description="RNase H type-1" evidence="1">
    <location>
        <begin position="1"/>
        <end position="105"/>
    </location>
</feature>
<accession>A0A1Q3B2H6</accession>
<dbReference type="GO" id="GO:0003676">
    <property type="term" value="F:nucleic acid binding"/>
    <property type="evidence" value="ECO:0007669"/>
    <property type="project" value="InterPro"/>
</dbReference>
<comment type="caution">
    <text evidence="2">The sequence shown here is derived from an EMBL/GenBank/DDBJ whole genome shotgun (WGS) entry which is preliminary data.</text>
</comment>
<dbReference type="SUPFAM" id="SSF53098">
    <property type="entry name" value="Ribonuclease H-like"/>
    <property type="match status" value="1"/>
</dbReference>
<dbReference type="InParanoid" id="A0A1Q3B2H6"/>
<dbReference type="Gene3D" id="3.30.420.10">
    <property type="entry name" value="Ribonuclease H-like superfamily/Ribonuclease H"/>
    <property type="match status" value="1"/>
</dbReference>
<keyword evidence="3" id="KW-1185">Reference proteome</keyword>
<reference evidence="3" key="1">
    <citation type="submission" date="2016-04" db="EMBL/GenBank/DDBJ databases">
        <title>Cephalotus genome sequencing.</title>
        <authorList>
            <person name="Fukushima K."/>
            <person name="Hasebe M."/>
            <person name="Fang X."/>
        </authorList>
    </citation>
    <scope>NUCLEOTIDE SEQUENCE [LARGE SCALE GENOMIC DNA]</scope>
    <source>
        <strain evidence="3">cv. St1</strain>
    </source>
</reference>
<gene>
    <name evidence="2" type="ORF">CFOL_v3_05741</name>
</gene>
<dbReference type="OrthoDB" id="1736036at2759"/>
<dbReference type="EMBL" id="BDDD01000243">
    <property type="protein sequence ID" value="GAV62217.1"/>
    <property type="molecule type" value="Genomic_DNA"/>
</dbReference>
<dbReference type="GO" id="GO:0004523">
    <property type="term" value="F:RNA-DNA hybrid ribonuclease activity"/>
    <property type="evidence" value="ECO:0007669"/>
    <property type="project" value="InterPro"/>
</dbReference>
<dbReference type="PANTHER" id="PTHR48475">
    <property type="entry name" value="RIBONUCLEASE H"/>
    <property type="match status" value="1"/>
</dbReference>
<dbReference type="InterPro" id="IPR036397">
    <property type="entry name" value="RNaseH_sf"/>
</dbReference>
<organism evidence="2 3">
    <name type="scientific">Cephalotus follicularis</name>
    <name type="common">Albany pitcher plant</name>
    <dbReference type="NCBI Taxonomy" id="3775"/>
    <lineage>
        <taxon>Eukaryota</taxon>
        <taxon>Viridiplantae</taxon>
        <taxon>Streptophyta</taxon>
        <taxon>Embryophyta</taxon>
        <taxon>Tracheophyta</taxon>
        <taxon>Spermatophyta</taxon>
        <taxon>Magnoliopsida</taxon>
        <taxon>eudicotyledons</taxon>
        <taxon>Gunneridae</taxon>
        <taxon>Pentapetalae</taxon>
        <taxon>rosids</taxon>
        <taxon>fabids</taxon>
        <taxon>Oxalidales</taxon>
        <taxon>Cephalotaceae</taxon>
        <taxon>Cephalotus</taxon>
    </lineage>
</organism>
<evidence type="ECO:0000259" key="1">
    <source>
        <dbReference type="PROSITE" id="PS50879"/>
    </source>
</evidence>
<sequence>MLSWKLFFDGVAKKYGVGAGVVFVSPQDEVIPFSFTLTKSCSNNVAENQALLLGLEMALDIGLSQLEIYGDSQLVINQLLQEYGIYKPYLVPYFWYATDNLMRFS</sequence>
<evidence type="ECO:0000313" key="3">
    <source>
        <dbReference type="Proteomes" id="UP000187406"/>
    </source>
</evidence>
<proteinExistence type="predicted"/>